<dbReference type="EMBL" id="CP124733">
    <property type="protein sequence ID" value="WHA42299.1"/>
    <property type="molecule type" value="Genomic_DNA"/>
</dbReference>
<organism evidence="2 3">
    <name type="scientific">Agrobacterium larrymoorei</name>
    <dbReference type="NCBI Taxonomy" id="160699"/>
    <lineage>
        <taxon>Bacteria</taxon>
        <taxon>Pseudomonadati</taxon>
        <taxon>Pseudomonadota</taxon>
        <taxon>Alphaproteobacteria</taxon>
        <taxon>Hyphomicrobiales</taxon>
        <taxon>Rhizobiaceae</taxon>
        <taxon>Rhizobium/Agrobacterium group</taxon>
        <taxon>Agrobacterium</taxon>
    </lineage>
</organism>
<dbReference type="RefSeq" id="WP_234882885.1">
    <property type="nucleotide sequence ID" value="NZ_CP124733.1"/>
</dbReference>
<name>A0AAF0KJE1_9HYPH</name>
<feature type="transmembrane region" description="Helical" evidence="1">
    <location>
        <begin position="72"/>
        <end position="92"/>
    </location>
</feature>
<dbReference type="InterPro" id="IPR021257">
    <property type="entry name" value="DUF2809"/>
</dbReference>
<evidence type="ECO:0000313" key="2">
    <source>
        <dbReference type="EMBL" id="WHA42299.1"/>
    </source>
</evidence>
<keyword evidence="1" id="KW-0812">Transmembrane</keyword>
<proteinExistence type="predicted"/>
<feature type="transmembrane region" description="Helical" evidence="1">
    <location>
        <begin position="35"/>
        <end position="60"/>
    </location>
</feature>
<dbReference type="AlphaFoldDB" id="A0AAF0KJE1"/>
<accession>A0AAF0KJE1</accession>
<protein>
    <submittedName>
        <fullName evidence="2">DUF2809 domain-containing protein</fullName>
    </submittedName>
</protein>
<keyword evidence="1" id="KW-0472">Membrane</keyword>
<evidence type="ECO:0000313" key="3">
    <source>
        <dbReference type="Proteomes" id="UP000298664"/>
    </source>
</evidence>
<feature type="transmembrane region" description="Helical" evidence="1">
    <location>
        <begin position="112"/>
        <end position="130"/>
    </location>
</feature>
<evidence type="ECO:0000256" key="1">
    <source>
        <dbReference type="SAM" id="Phobius"/>
    </source>
</evidence>
<dbReference type="Proteomes" id="UP000298664">
    <property type="component" value="Chromosome Circular"/>
</dbReference>
<sequence>MMIIGSRKSYTQRLLLLFAAMLVIAAGLTLRRYGYALGLSFAVVKYGGSVLWGSMVYLLVATAFPSATRHRLAIGIACGIAIAVEFVRLIHFPALDAFRATSFGTLLLGRVFSLWNIACYLGGIGMVVLIRRRFEKRQSLSAPFSAPSSLAE</sequence>
<dbReference type="Pfam" id="PF10990">
    <property type="entry name" value="DUF2809"/>
    <property type="match status" value="1"/>
</dbReference>
<gene>
    <name evidence="2" type="ORF">CFBP5477_006665</name>
</gene>
<keyword evidence="1" id="KW-1133">Transmembrane helix</keyword>
<reference evidence="2" key="1">
    <citation type="submission" date="2023-05" db="EMBL/GenBank/DDBJ databases">
        <title>Complete genome sequence of Agrobacterium larrymoorei CFBP5477.</title>
        <authorList>
            <person name="Yen H.-C."/>
            <person name="Chou L."/>
            <person name="Lin Y.-C."/>
            <person name="Lai E.-M."/>
            <person name="Kuo C.-H."/>
        </authorList>
    </citation>
    <scope>NUCLEOTIDE SEQUENCE</scope>
    <source>
        <strain evidence="2">CFBP5477</strain>
    </source>
</reference>